<dbReference type="InterPro" id="IPR036396">
    <property type="entry name" value="Cyt_P450_sf"/>
</dbReference>
<evidence type="ECO:0000259" key="19">
    <source>
        <dbReference type="PROSITE" id="PS51384"/>
    </source>
</evidence>
<evidence type="ECO:0000256" key="4">
    <source>
        <dbReference type="ARBA" id="ARBA00010018"/>
    </source>
</evidence>
<keyword evidence="11" id="KW-0521">NADP</keyword>
<dbReference type="Gene3D" id="2.40.30.10">
    <property type="entry name" value="Translation factors"/>
    <property type="match status" value="1"/>
</dbReference>
<dbReference type="PRINTS" id="PR00385">
    <property type="entry name" value="P450"/>
</dbReference>
<name>A0AA38UK48_9AGAR</name>
<dbReference type="GO" id="GO:0050660">
    <property type="term" value="F:flavin adenine dinucleotide binding"/>
    <property type="evidence" value="ECO:0007669"/>
    <property type="project" value="TreeGrafter"/>
</dbReference>
<dbReference type="FunFam" id="1.10.630.10:FF:000040">
    <property type="entry name" value="Bifunctional cytochrome P450/NADPH--P450 reductase"/>
    <property type="match status" value="1"/>
</dbReference>
<dbReference type="Gene3D" id="3.40.50.80">
    <property type="entry name" value="Nucleotide-binding domain of ferredoxin-NADP reductase (FNR) module"/>
    <property type="match status" value="1"/>
</dbReference>
<dbReference type="GO" id="GO:0005829">
    <property type="term" value="C:cytosol"/>
    <property type="evidence" value="ECO:0007669"/>
    <property type="project" value="TreeGrafter"/>
</dbReference>
<evidence type="ECO:0000313" key="20">
    <source>
        <dbReference type="EMBL" id="KAJ3844244.1"/>
    </source>
</evidence>
<dbReference type="Pfam" id="PF00667">
    <property type="entry name" value="FAD_binding_1"/>
    <property type="match status" value="1"/>
</dbReference>
<keyword evidence="9 17" id="KW-0479">Metal-binding</keyword>
<dbReference type="AlphaFoldDB" id="A0AA38UK48"/>
<dbReference type="PROSITE" id="PS00086">
    <property type="entry name" value="CYTOCHROME_P450"/>
    <property type="match status" value="1"/>
</dbReference>
<dbReference type="InterPro" id="IPR017938">
    <property type="entry name" value="Riboflavin_synthase-like_b-brl"/>
</dbReference>
<evidence type="ECO:0000259" key="18">
    <source>
        <dbReference type="PROSITE" id="PS50902"/>
    </source>
</evidence>
<dbReference type="InterPro" id="IPR003097">
    <property type="entry name" value="CysJ-like_FAD-binding"/>
</dbReference>
<keyword evidence="8" id="KW-0288">FMN</keyword>
<dbReference type="CDD" id="cd11068">
    <property type="entry name" value="CYP120A1"/>
    <property type="match status" value="1"/>
</dbReference>
<keyword evidence="6 17" id="KW-0349">Heme</keyword>
<comment type="catalytic activity">
    <reaction evidence="15">
        <text>an organic molecule + reduced [NADPH--hemoprotein reductase] + O2 = an alcohol + oxidized [NADPH--hemoprotein reductase] + H2O + H(+)</text>
        <dbReference type="Rhea" id="RHEA:17149"/>
        <dbReference type="Rhea" id="RHEA-COMP:11964"/>
        <dbReference type="Rhea" id="RHEA-COMP:11965"/>
        <dbReference type="ChEBI" id="CHEBI:15377"/>
        <dbReference type="ChEBI" id="CHEBI:15378"/>
        <dbReference type="ChEBI" id="CHEBI:15379"/>
        <dbReference type="ChEBI" id="CHEBI:30879"/>
        <dbReference type="ChEBI" id="CHEBI:57618"/>
        <dbReference type="ChEBI" id="CHEBI:58210"/>
        <dbReference type="ChEBI" id="CHEBI:142491"/>
        <dbReference type="EC" id="1.14.14.1"/>
    </reaction>
</comment>
<dbReference type="InterPro" id="IPR008254">
    <property type="entry name" value="Flavodoxin/NO_synth"/>
</dbReference>
<keyword evidence="10" id="KW-0274">FAD</keyword>
<dbReference type="InterPro" id="IPR001433">
    <property type="entry name" value="OxRdtase_FAD/NAD-bd"/>
</dbReference>
<reference evidence="20" key="1">
    <citation type="submission" date="2022-08" db="EMBL/GenBank/DDBJ databases">
        <authorList>
            <consortium name="DOE Joint Genome Institute"/>
            <person name="Min B."/>
            <person name="Riley R."/>
            <person name="Sierra-Patev S."/>
            <person name="Naranjo-Ortiz M."/>
            <person name="Looney B."/>
            <person name="Konkel Z."/>
            <person name="Slot J.C."/>
            <person name="Sakamoto Y."/>
            <person name="Steenwyk J.L."/>
            <person name="Rokas A."/>
            <person name="Carro J."/>
            <person name="Camarero S."/>
            <person name="Ferreira P."/>
            <person name="Molpeceres G."/>
            <person name="Ruiz-Duenas F.J."/>
            <person name="Serrano A."/>
            <person name="Henrissat B."/>
            <person name="Drula E."/>
            <person name="Hughes K.W."/>
            <person name="Mata J.L."/>
            <person name="Ishikawa N.K."/>
            <person name="Vargas-Isla R."/>
            <person name="Ushijima S."/>
            <person name="Smith C.A."/>
            <person name="Ahrendt S."/>
            <person name="Andreopoulos W."/>
            <person name="He G."/>
            <person name="Labutti K."/>
            <person name="Lipzen A."/>
            <person name="Ng V."/>
            <person name="Sandor L."/>
            <person name="Barry K."/>
            <person name="Martinez A.T."/>
            <person name="Xiao Y."/>
            <person name="Gibbons J.G."/>
            <person name="Terashima K."/>
            <person name="Hibbett D.S."/>
            <person name="Grigoriev I.V."/>
        </authorList>
    </citation>
    <scope>NUCLEOTIDE SEQUENCE</scope>
    <source>
        <strain evidence="20">TFB9207</strain>
    </source>
</reference>
<evidence type="ECO:0000256" key="16">
    <source>
        <dbReference type="ARBA" id="ARBA00049342"/>
    </source>
</evidence>
<comment type="cofactor">
    <cofactor evidence="2 17">
        <name>heme</name>
        <dbReference type="ChEBI" id="CHEBI:30413"/>
    </cofactor>
</comment>
<dbReference type="GO" id="GO:0003958">
    <property type="term" value="F:NADPH-hemoprotein reductase activity"/>
    <property type="evidence" value="ECO:0007669"/>
    <property type="project" value="UniProtKB-EC"/>
</dbReference>
<dbReference type="PROSITE" id="PS51384">
    <property type="entry name" value="FAD_FR"/>
    <property type="match status" value="1"/>
</dbReference>
<keyword evidence="14" id="KW-0503">Monooxygenase</keyword>
<dbReference type="Proteomes" id="UP001163846">
    <property type="component" value="Unassembled WGS sequence"/>
</dbReference>
<dbReference type="Gene3D" id="3.40.50.360">
    <property type="match status" value="1"/>
</dbReference>
<evidence type="ECO:0000256" key="13">
    <source>
        <dbReference type="ARBA" id="ARBA00023004"/>
    </source>
</evidence>
<dbReference type="InterPro" id="IPR017972">
    <property type="entry name" value="Cyt_P450_CS"/>
</dbReference>
<dbReference type="Pfam" id="PF00258">
    <property type="entry name" value="Flavodoxin_1"/>
    <property type="match status" value="1"/>
</dbReference>
<accession>A0AA38UK48</accession>
<evidence type="ECO:0000256" key="15">
    <source>
        <dbReference type="ARBA" id="ARBA00047827"/>
    </source>
</evidence>
<evidence type="ECO:0000256" key="8">
    <source>
        <dbReference type="ARBA" id="ARBA00022643"/>
    </source>
</evidence>
<dbReference type="EMBL" id="MU805957">
    <property type="protein sequence ID" value="KAJ3844244.1"/>
    <property type="molecule type" value="Genomic_DNA"/>
</dbReference>
<dbReference type="SUPFAM" id="SSF52343">
    <property type="entry name" value="Ferredoxin reductase-like, C-terminal NADP-linked domain"/>
    <property type="match status" value="1"/>
</dbReference>
<dbReference type="PANTHER" id="PTHR19384:SF127">
    <property type="entry name" value="BIFUNCTIONAL CYTOCHROME P450_NADPH--P450 REDUCTASE"/>
    <property type="match status" value="1"/>
</dbReference>
<evidence type="ECO:0000313" key="21">
    <source>
        <dbReference type="Proteomes" id="UP001163846"/>
    </source>
</evidence>
<keyword evidence="13 17" id="KW-0408">Iron</keyword>
<dbReference type="PIRSF" id="PIRSF000209">
    <property type="entry name" value="Bifunctional_P450_P450R"/>
    <property type="match status" value="1"/>
</dbReference>
<organism evidence="20 21">
    <name type="scientific">Lentinula raphanica</name>
    <dbReference type="NCBI Taxonomy" id="153919"/>
    <lineage>
        <taxon>Eukaryota</taxon>
        <taxon>Fungi</taxon>
        <taxon>Dikarya</taxon>
        <taxon>Basidiomycota</taxon>
        <taxon>Agaricomycotina</taxon>
        <taxon>Agaricomycetes</taxon>
        <taxon>Agaricomycetidae</taxon>
        <taxon>Agaricales</taxon>
        <taxon>Marasmiineae</taxon>
        <taxon>Omphalotaceae</taxon>
        <taxon>Lentinula</taxon>
    </lineage>
</organism>
<dbReference type="PANTHER" id="PTHR19384">
    <property type="entry name" value="NITRIC OXIDE SYNTHASE-RELATED"/>
    <property type="match status" value="1"/>
</dbReference>
<comment type="caution">
    <text evidence="20">The sequence shown here is derived from an EMBL/GenBank/DDBJ whole genome shotgun (WGS) entry which is preliminary data.</text>
</comment>
<dbReference type="SUPFAM" id="SSF48264">
    <property type="entry name" value="Cytochrome P450"/>
    <property type="match status" value="1"/>
</dbReference>
<keyword evidence="5" id="KW-0813">Transport</keyword>
<evidence type="ECO:0000256" key="10">
    <source>
        <dbReference type="ARBA" id="ARBA00022827"/>
    </source>
</evidence>
<dbReference type="Gene3D" id="1.20.990.10">
    <property type="entry name" value="NADPH-cytochrome p450 Reductase, Chain A, domain 3"/>
    <property type="match status" value="1"/>
</dbReference>
<dbReference type="InterPro" id="IPR029039">
    <property type="entry name" value="Flavoprotein-like_sf"/>
</dbReference>
<feature type="domain" description="FAD-binding FR-type" evidence="19">
    <location>
        <begin position="675"/>
        <end position="905"/>
    </location>
</feature>
<dbReference type="SUPFAM" id="SSF52218">
    <property type="entry name" value="Flavoproteins"/>
    <property type="match status" value="1"/>
</dbReference>
<dbReference type="CDD" id="cd06206">
    <property type="entry name" value="bifunctional_CYPOR"/>
    <property type="match status" value="1"/>
</dbReference>
<keyword evidence="7" id="KW-0285">Flavoprotein</keyword>
<keyword evidence="21" id="KW-1185">Reference proteome</keyword>
<dbReference type="PROSITE" id="PS50902">
    <property type="entry name" value="FLAVODOXIN_LIKE"/>
    <property type="match status" value="1"/>
</dbReference>
<evidence type="ECO:0000256" key="1">
    <source>
        <dbReference type="ARBA" id="ARBA00001917"/>
    </source>
</evidence>
<dbReference type="SUPFAM" id="SSF63380">
    <property type="entry name" value="Riboflavin synthase domain-like"/>
    <property type="match status" value="1"/>
</dbReference>
<proteinExistence type="inferred from homology"/>
<evidence type="ECO:0000256" key="7">
    <source>
        <dbReference type="ARBA" id="ARBA00022630"/>
    </source>
</evidence>
<evidence type="ECO:0000256" key="17">
    <source>
        <dbReference type="PIRSR" id="PIRSR000209-1"/>
    </source>
</evidence>
<dbReference type="Pfam" id="PF00067">
    <property type="entry name" value="p450"/>
    <property type="match status" value="1"/>
</dbReference>
<keyword evidence="12" id="KW-0560">Oxidoreductase</keyword>
<evidence type="ECO:0000256" key="11">
    <source>
        <dbReference type="ARBA" id="ARBA00022857"/>
    </source>
</evidence>
<evidence type="ECO:0000256" key="6">
    <source>
        <dbReference type="ARBA" id="ARBA00022617"/>
    </source>
</evidence>
<dbReference type="InterPro" id="IPR017927">
    <property type="entry name" value="FAD-bd_FR_type"/>
</dbReference>
<dbReference type="PRINTS" id="PR00463">
    <property type="entry name" value="EP450I"/>
</dbReference>
<feature type="binding site" description="axial binding residue" evidence="17">
    <location>
        <position position="405"/>
    </location>
    <ligand>
        <name>heme</name>
        <dbReference type="ChEBI" id="CHEBI:30413"/>
    </ligand>
    <ligandPart>
        <name>Fe</name>
        <dbReference type="ChEBI" id="CHEBI:18248"/>
    </ligandPart>
</feature>
<dbReference type="InterPro" id="IPR023173">
    <property type="entry name" value="NADPH_Cyt_P450_Rdtase_alpha"/>
</dbReference>
<dbReference type="GO" id="GO:0070330">
    <property type="term" value="F:aromatase activity"/>
    <property type="evidence" value="ECO:0007669"/>
    <property type="project" value="InterPro"/>
</dbReference>
<evidence type="ECO:0000256" key="2">
    <source>
        <dbReference type="ARBA" id="ARBA00001971"/>
    </source>
</evidence>
<gene>
    <name evidence="20" type="ORF">F5878DRAFT_720841</name>
</gene>
<evidence type="ECO:0000256" key="12">
    <source>
        <dbReference type="ARBA" id="ARBA00023002"/>
    </source>
</evidence>
<dbReference type="GO" id="GO:0005506">
    <property type="term" value="F:iron ion binding"/>
    <property type="evidence" value="ECO:0007669"/>
    <property type="project" value="InterPro"/>
</dbReference>
<comment type="cofactor">
    <cofactor evidence="1">
        <name>FMN</name>
        <dbReference type="ChEBI" id="CHEBI:58210"/>
    </cofactor>
</comment>
<feature type="domain" description="Flavodoxin-like" evidence="18">
    <location>
        <begin position="499"/>
        <end position="639"/>
    </location>
</feature>
<dbReference type="InterPro" id="IPR039261">
    <property type="entry name" value="FNR_nucleotide-bd"/>
</dbReference>
<comment type="cofactor">
    <cofactor evidence="3">
        <name>FAD</name>
        <dbReference type="ChEBI" id="CHEBI:57692"/>
    </cofactor>
</comment>
<dbReference type="InterPro" id="IPR002401">
    <property type="entry name" value="Cyt_P450_E_grp-I"/>
</dbReference>
<dbReference type="Gene3D" id="1.10.630.10">
    <property type="entry name" value="Cytochrome P450"/>
    <property type="match status" value="1"/>
</dbReference>
<dbReference type="GO" id="GO:0010181">
    <property type="term" value="F:FMN binding"/>
    <property type="evidence" value="ECO:0007669"/>
    <property type="project" value="InterPro"/>
</dbReference>
<evidence type="ECO:0000256" key="14">
    <source>
        <dbReference type="ARBA" id="ARBA00023033"/>
    </source>
</evidence>
<sequence length="1063" mass="119103">MSAQSRIPQPPALPFIGNVAQLDRELPIQGFALLAQQYGEIYTINILGRKLIFLNTQELANEVSNDAKFRKGVVGSLDEVRYLSGDGLFTAHEDEPNWEIAHRLLMPAFNTLAIRDMMEDMRDICTQLLLKWERFGPDHVIDPSDDLTRVALDTIALCSMSYRLNSFYTENQPPFAAAMTDFLKECHIRSTRPRLVQALMTGTTAKWENDAKFMTDVATRILNERRENAIEKKDLLNTMLYSKDPKTGQGLPDDAIVKNLLTFLIAGHETSSGLMSFMTYYLIKHPETMRKLQTEIDEVLGGQPVQYQDLSKMPYLNAVIRETLRLAPTAPMRLVKPVEDTYLANGKYFVKAGSYLVINTWVYQKDPKVWGEDAQEFRPERMLDGKFDALPPQSWQPFGFGVRGCIGRPFAWQEVSLVMASILQKFELSFVDPTYNLELKQALTVKPKDLYIRARLRDQVPHLRPTGSILKQVSQSSPASTTAVPTSAAKAVSEAKHPIYVLYGSNTGTSEAFAQRIANAAVSYGFAPQIGSLDSSTGQLPTDGPIIICTASYEGQPADNATRFVDWLLTLEGDHLRGVRYAVFGCGNSDWTLTYQRIPILIDDILKQRGGERLLPRGVGDSSKGEFFDVFDRFTSDLWSTLSKVYSTVHLDSSSSGFRIEVNSSSDRPAALRQSDTALGRVVENRILTSPGHPVKRHIEFELPEGTTYRAGDYLAILPQNPPRNVRRVLAYFGLSNDQTITVTSLFPTFLPVDRPVLLAEVLSGYVELSQPATTQDMRTLIDAAKSDHVRAQLTKLKERYQTDILSHRISVLDLLEKYPDGIKLDITTYLCMLPPMRIRQYSISSSPLWNAEHVTVTVSVLQEESLAGGGQEFLGVASNYLSELVPGDRVQMSVRASAAVFRLPENPEIPLIAYCAGSGFAPLRGFIQERASQKISGRKVGKILLFFGCRDPDGDYLYSKDDLAEWSKLGVVDVRPAFSRFPEHSKGCKYVQDRLWADKEDVMEAFQNQAHTFICGSNRIAKAVRSRSLEILRSVRPELDNEQAVAELETILRGRFATDVFD</sequence>
<evidence type="ECO:0000256" key="5">
    <source>
        <dbReference type="ARBA" id="ARBA00022448"/>
    </source>
</evidence>
<dbReference type="InterPro" id="IPR001128">
    <property type="entry name" value="Cyt_P450"/>
</dbReference>
<comment type="similarity">
    <text evidence="4">In the N-terminal section; belongs to the cytochrome P450 family.</text>
</comment>
<evidence type="ECO:0000256" key="9">
    <source>
        <dbReference type="ARBA" id="ARBA00022723"/>
    </source>
</evidence>
<dbReference type="Pfam" id="PF00175">
    <property type="entry name" value="NAD_binding_1"/>
    <property type="match status" value="1"/>
</dbReference>
<dbReference type="InterPro" id="IPR023206">
    <property type="entry name" value="Bifunctional_P450_P450_red"/>
</dbReference>
<evidence type="ECO:0000256" key="3">
    <source>
        <dbReference type="ARBA" id="ARBA00001974"/>
    </source>
</evidence>
<dbReference type="FunFam" id="2.40.30.10:FF:000198">
    <property type="entry name" value="Bifunctional cytochrome P450/NADPH--P450 reductase"/>
    <property type="match status" value="1"/>
</dbReference>
<comment type="catalytic activity">
    <reaction evidence="16">
        <text>2 oxidized [cytochrome P450] + NADPH = 2 reduced [cytochrome P450] + NADP(+) + H(+)</text>
        <dbReference type="Rhea" id="RHEA:24040"/>
        <dbReference type="Rhea" id="RHEA-COMP:14627"/>
        <dbReference type="Rhea" id="RHEA-COMP:14628"/>
        <dbReference type="ChEBI" id="CHEBI:15378"/>
        <dbReference type="ChEBI" id="CHEBI:55376"/>
        <dbReference type="ChEBI" id="CHEBI:57783"/>
        <dbReference type="ChEBI" id="CHEBI:58349"/>
        <dbReference type="ChEBI" id="CHEBI:60344"/>
        <dbReference type="EC" id="1.6.2.4"/>
    </reaction>
</comment>
<protein>
    <submittedName>
        <fullName evidence="20">Fatty acid hydroxylase</fullName>
    </submittedName>
</protein>
<dbReference type="GO" id="GO:0020037">
    <property type="term" value="F:heme binding"/>
    <property type="evidence" value="ECO:0007669"/>
    <property type="project" value="InterPro"/>
</dbReference>